<comment type="similarity">
    <text evidence="1">Belongs to the proteasome inhibitor PI31 family.</text>
</comment>
<reference evidence="6 7" key="1">
    <citation type="journal article" date="2007" name="Nature">
        <title>Evolution of genes and genomes on the Drosophila phylogeny.</title>
        <authorList>
            <consortium name="Drosophila 12 Genomes Consortium"/>
            <person name="Clark A.G."/>
            <person name="Eisen M.B."/>
            <person name="Smith D.R."/>
            <person name="Bergman C.M."/>
            <person name="Oliver B."/>
            <person name="Markow T.A."/>
            <person name="Kaufman T.C."/>
            <person name="Kellis M."/>
            <person name="Gelbart W."/>
            <person name="Iyer V.N."/>
            <person name="Pollard D.A."/>
            <person name="Sackton T.B."/>
            <person name="Larracuente A.M."/>
            <person name="Singh N.D."/>
            <person name="Abad J.P."/>
            <person name="Abt D.N."/>
            <person name="Adryan B."/>
            <person name="Aguade M."/>
            <person name="Akashi H."/>
            <person name="Anderson W.W."/>
            <person name="Aquadro C.F."/>
            <person name="Ardell D.H."/>
            <person name="Arguello R."/>
            <person name="Artieri C.G."/>
            <person name="Barbash D.A."/>
            <person name="Barker D."/>
            <person name="Barsanti P."/>
            <person name="Batterham P."/>
            <person name="Batzoglou S."/>
            <person name="Begun D."/>
            <person name="Bhutkar A."/>
            <person name="Blanco E."/>
            <person name="Bosak S.A."/>
            <person name="Bradley R.K."/>
            <person name="Brand A.D."/>
            <person name="Brent M.R."/>
            <person name="Brooks A.N."/>
            <person name="Brown R.H."/>
            <person name="Butlin R.K."/>
            <person name="Caggese C."/>
            <person name="Calvi B.R."/>
            <person name="Bernardo de Carvalho A."/>
            <person name="Caspi A."/>
            <person name="Castrezana S."/>
            <person name="Celniker S.E."/>
            <person name="Chang J.L."/>
            <person name="Chapple C."/>
            <person name="Chatterji S."/>
            <person name="Chinwalla A."/>
            <person name="Civetta A."/>
            <person name="Clifton S.W."/>
            <person name="Comeron J.M."/>
            <person name="Costello J.C."/>
            <person name="Coyne J.A."/>
            <person name="Daub J."/>
            <person name="David R.G."/>
            <person name="Delcher A.L."/>
            <person name="Delehaunty K."/>
            <person name="Do C.B."/>
            <person name="Ebling H."/>
            <person name="Edwards K."/>
            <person name="Eickbush T."/>
            <person name="Evans J.D."/>
            <person name="Filipski A."/>
            <person name="Findeiss S."/>
            <person name="Freyhult E."/>
            <person name="Fulton L."/>
            <person name="Fulton R."/>
            <person name="Garcia A.C."/>
            <person name="Gardiner A."/>
            <person name="Garfield D.A."/>
            <person name="Garvin B.E."/>
            <person name="Gibson G."/>
            <person name="Gilbert D."/>
            <person name="Gnerre S."/>
            <person name="Godfrey J."/>
            <person name="Good R."/>
            <person name="Gotea V."/>
            <person name="Gravely B."/>
            <person name="Greenberg A.J."/>
            <person name="Griffiths-Jones S."/>
            <person name="Gross S."/>
            <person name="Guigo R."/>
            <person name="Gustafson E.A."/>
            <person name="Haerty W."/>
            <person name="Hahn M.W."/>
            <person name="Halligan D.L."/>
            <person name="Halpern A.L."/>
            <person name="Halter G.M."/>
            <person name="Han M.V."/>
            <person name="Heger A."/>
            <person name="Hillier L."/>
            <person name="Hinrichs A.S."/>
            <person name="Holmes I."/>
            <person name="Hoskins R.A."/>
            <person name="Hubisz M.J."/>
            <person name="Hultmark D."/>
            <person name="Huntley M.A."/>
            <person name="Jaffe D.B."/>
            <person name="Jagadeeshan S."/>
            <person name="Jeck W.R."/>
            <person name="Johnson J."/>
            <person name="Jones C.D."/>
            <person name="Jordan W.C."/>
            <person name="Karpen G.H."/>
            <person name="Kataoka E."/>
            <person name="Keightley P.D."/>
            <person name="Kheradpour P."/>
            <person name="Kirkness E.F."/>
            <person name="Koerich L.B."/>
            <person name="Kristiansen K."/>
            <person name="Kudrna D."/>
            <person name="Kulathinal R.J."/>
            <person name="Kumar S."/>
            <person name="Kwok R."/>
            <person name="Lander E."/>
            <person name="Langley C.H."/>
            <person name="Lapoint R."/>
            <person name="Lazzaro B.P."/>
            <person name="Lee S.J."/>
            <person name="Levesque L."/>
            <person name="Li R."/>
            <person name="Lin C.F."/>
            <person name="Lin M.F."/>
            <person name="Lindblad-Toh K."/>
            <person name="Llopart A."/>
            <person name="Long M."/>
            <person name="Low L."/>
            <person name="Lozovsky E."/>
            <person name="Lu J."/>
            <person name="Luo M."/>
            <person name="Machado C.A."/>
            <person name="Makalowski W."/>
            <person name="Marzo M."/>
            <person name="Matsuda M."/>
            <person name="Matzkin L."/>
            <person name="McAllister B."/>
            <person name="McBride C.S."/>
            <person name="McKernan B."/>
            <person name="McKernan K."/>
            <person name="Mendez-Lago M."/>
            <person name="Minx P."/>
            <person name="Mollenhauer M.U."/>
            <person name="Montooth K."/>
            <person name="Mount S.M."/>
            <person name="Mu X."/>
            <person name="Myers E."/>
            <person name="Negre B."/>
            <person name="Newfeld S."/>
            <person name="Nielsen R."/>
            <person name="Noor M.A."/>
            <person name="O'Grady P."/>
            <person name="Pachter L."/>
            <person name="Papaceit M."/>
            <person name="Parisi M.J."/>
            <person name="Parisi M."/>
            <person name="Parts L."/>
            <person name="Pedersen J.S."/>
            <person name="Pesole G."/>
            <person name="Phillippy A.M."/>
            <person name="Ponting C.P."/>
            <person name="Pop M."/>
            <person name="Porcelli D."/>
            <person name="Powell J.R."/>
            <person name="Prohaska S."/>
            <person name="Pruitt K."/>
            <person name="Puig M."/>
            <person name="Quesneville H."/>
            <person name="Ram K.R."/>
            <person name="Rand D."/>
            <person name="Rasmussen M.D."/>
            <person name="Reed L.K."/>
            <person name="Reenan R."/>
            <person name="Reily A."/>
            <person name="Remington K.A."/>
            <person name="Rieger T.T."/>
            <person name="Ritchie M.G."/>
            <person name="Robin C."/>
            <person name="Rogers Y.H."/>
            <person name="Rohde C."/>
            <person name="Rozas J."/>
            <person name="Rubenfield M.J."/>
            <person name="Ruiz A."/>
            <person name="Russo S."/>
            <person name="Salzberg S.L."/>
            <person name="Sanchez-Gracia A."/>
            <person name="Saranga D.J."/>
            <person name="Sato H."/>
            <person name="Schaeffer S.W."/>
            <person name="Schatz M.C."/>
            <person name="Schlenke T."/>
            <person name="Schwartz R."/>
            <person name="Segarra C."/>
            <person name="Singh R.S."/>
            <person name="Sirot L."/>
            <person name="Sirota M."/>
            <person name="Sisneros N.B."/>
            <person name="Smith C.D."/>
            <person name="Smith T.F."/>
            <person name="Spieth J."/>
            <person name="Stage D.E."/>
            <person name="Stark A."/>
            <person name="Stephan W."/>
            <person name="Strausberg R.L."/>
            <person name="Strempel S."/>
            <person name="Sturgill D."/>
            <person name="Sutton G."/>
            <person name="Sutton G.G."/>
            <person name="Tao W."/>
            <person name="Teichmann S."/>
            <person name="Tobari Y.N."/>
            <person name="Tomimura Y."/>
            <person name="Tsolas J.M."/>
            <person name="Valente V.L."/>
            <person name="Venter E."/>
            <person name="Venter J.C."/>
            <person name="Vicario S."/>
            <person name="Vieira F.G."/>
            <person name="Vilella A.J."/>
            <person name="Villasante A."/>
            <person name="Walenz B."/>
            <person name="Wang J."/>
            <person name="Wasserman M."/>
            <person name="Watts T."/>
            <person name="Wilson D."/>
            <person name="Wilson R.K."/>
            <person name="Wing R.A."/>
            <person name="Wolfner M.F."/>
            <person name="Wong A."/>
            <person name="Wong G.K."/>
            <person name="Wu C.I."/>
            <person name="Wu G."/>
            <person name="Yamamoto D."/>
            <person name="Yang H.P."/>
            <person name="Yang S.P."/>
            <person name="Yorke J.A."/>
            <person name="Yoshida K."/>
            <person name="Zdobnov E."/>
            <person name="Zhang P."/>
            <person name="Zhang Y."/>
            <person name="Zimin A.V."/>
            <person name="Baldwin J."/>
            <person name="Abdouelleil A."/>
            <person name="Abdulkadir J."/>
            <person name="Abebe A."/>
            <person name="Abera B."/>
            <person name="Abreu J."/>
            <person name="Acer S.C."/>
            <person name="Aftuck L."/>
            <person name="Alexander A."/>
            <person name="An P."/>
            <person name="Anderson E."/>
            <person name="Anderson S."/>
            <person name="Arachi H."/>
            <person name="Azer M."/>
            <person name="Bachantsang P."/>
            <person name="Barry A."/>
            <person name="Bayul T."/>
            <person name="Berlin A."/>
            <person name="Bessette D."/>
            <person name="Bloom T."/>
            <person name="Blye J."/>
            <person name="Boguslavskiy L."/>
            <person name="Bonnet C."/>
            <person name="Boukhgalter B."/>
            <person name="Bourzgui I."/>
            <person name="Brown A."/>
            <person name="Cahill P."/>
            <person name="Channer S."/>
            <person name="Cheshatsang Y."/>
            <person name="Chuda L."/>
            <person name="Citroen M."/>
            <person name="Collymore A."/>
            <person name="Cooke P."/>
            <person name="Costello M."/>
            <person name="D'Aco K."/>
            <person name="Daza R."/>
            <person name="De Haan G."/>
            <person name="DeGray S."/>
            <person name="DeMaso C."/>
            <person name="Dhargay N."/>
            <person name="Dooley K."/>
            <person name="Dooley E."/>
            <person name="Doricent M."/>
            <person name="Dorje P."/>
            <person name="Dorjee K."/>
            <person name="Dupes A."/>
            <person name="Elong R."/>
            <person name="Falk J."/>
            <person name="Farina A."/>
            <person name="Faro S."/>
            <person name="Ferguson D."/>
            <person name="Fisher S."/>
            <person name="Foley C.D."/>
            <person name="Franke A."/>
            <person name="Friedrich D."/>
            <person name="Gadbois L."/>
            <person name="Gearin G."/>
            <person name="Gearin C.R."/>
            <person name="Giannoukos G."/>
            <person name="Goode T."/>
            <person name="Graham J."/>
            <person name="Grandbois E."/>
            <person name="Grewal S."/>
            <person name="Gyaltsen K."/>
            <person name="Hafez N."/>
            <person name="Hagos B."/>
            <person name="Hall J."/>
            <person name="Henson C."/>
            <person name="Hollinger A."/>
            <person name="Honan T."/>
            <person name="Huard M.D."/>
            <person name="Hughes L."/>
            <person name="Hurhula B."/>
            <person name="Husby M.E."/>
            <person name="Kamat A."/>
            <person name="Kanga B."/>
            <person name="Kashin S."/>
            <person name="Khazanovich D."/>
            <person name="Kisner P."/>
            <person name="Lance K."/>
            <person name="Lara M."/>
            <person name="Lee W."/>
            <person name="Lennon N."/>
            <person name="Letendre F."/>
            <person name="LeVine R."/>
            <person name="Lipovsky A."/>
            <person name="Liu X."/>
            <person name="Liu J."/>
            <person name="Liu S."/>
            <person name="Lokyitsang T."/>
            <person name="Lokyitsang Y."/>
            <person name="Lubonja R."/>
            <person name="Lui A."/>
            <person name="MacDonald P."/>
            <person name="Magnisalis V."/>
            <person name="Maru K."/>
            <person name="Matthews C."/>
            <person name="McCusker W."/>
            <person name="McDonough S."/>
            <person name="Mehta T."/>
            <person name="Meldrim J."/>
            <person name="Meneus L."/>
            <person name="Mihai O."/>
            <person name="Mihalev A."/>
            <person name="Mihova T."/>
            <person name="Mittelman R."/>
            <person name="Mlenga V."/>
            <person name="Montmayeur A."/>
            <person name="Mulrain L."/>
            <person name="Navidi A."/>
            <person name="Naylor J."/>
            <person name="Negash T."/>
            <person name="Nguyen T."/>
            <person name="Nguyen N."/>
            <person name="Nicol R."/>
            <person name="Norbu C."/>
            <person name="Norbu N."/>
            <person name="Novod N."/>
            <person name="O'Neill B."/>
            <person name="Osman S."/>
            <person name="Markiewicz E."/>
            <person name="Oyono O.L."/>
            <person name="Patti C."/>
            <person name="Phunkhang P."/>
            <person name="Pierre F."/>
            <person name="Priest M."/>
            <person name="Raghuraman S."/>
            <person name="Rege F."/>
            <person name="Reyes R."/>
            <person name="Rise C."/>
            <person name="Rogov P."/>
            <person name="Ross K."/>
            <person name="Ryan E."/>
            <person name="Settipalli S."/>
            <person name="Shea T."/>
            <person name="Sherpa N."/>
            <person name="Shi L."/>
            <person name="Shih D."/>
            <person name="Sparrow T."/>
            <person name="Spaulding J."/>
            <person name="Stalker J."/>
            <person name="Stange-Thomann N."/>
            <person name="Stavropoulos S."/>
            <person name="Stone C."/>
            <person name="Strader C."/>
            <person name="Tesfaye S."/>
            <person name="Thomson T."/>
            <person name="Thoulutsang Y."/>
            <person name="Thoulutsang D."/>
            <person name="Topham K."/>
            <person name="Topping I."/>
            <person name="Tsamla T."/>
            <person name="Vassiliev H."/>
            <person name="Vo A."/>
            <person name="Wangchuk T."/>
            <person name="Wangdi T."/>
            <person name="Weiand M."/>
            <person name="Wilkinson J."/>
            <person name="Wilson A."/>
            <person name="Yadav S."/>
            <person name="Young G."/>
            <person name="Yu Q."/>
            <person name="Zembek L."/>
            <person name="Zhong D."/>
            <person name="Zimmer A."/>
            <person name="Zwirko Z."/>
            <person name="Jaffe D.B."/>
            <person name="Alvarez P."/>
            <person name="Brockman W."/>
            <person name="Butler J."/>
            <person name="Chin C."/>
            <person name="Gnerre S."/>
            <person name="Grabherr M."/>
            <person name="Kleber M."/>
            <person name="Mauceli E."/>
            <person name="MacCallum I."/>
        </authorList>
    </citation>
    <scope>NUCLEOTIDE SEQUENCE [LARGE SCALE GENOMIC DNA]</scope>
    <source>
        <strain evidence="7">Tucson 15010-1051.87</strain>
    </source>
</reference>
<dbReference type="GO" id="GO:0043161">
    <property type="term" value="P:proteasome-mediated ubiquitin-dependent protein catabolic process"/>
    <property type="evidence" value="ECO:0007669"/>
    <property type="project" value="InterPro"/>
</dbReference>
<keyword evidence="3" id="KW-0647">Proteasome</keyword>
<dbReference type="InterPro" id="IPR021625">
    <property type="entry name" value="PI31_Prot_N"/>
</dbReference>
<dbReference type="OMA" id="HAQPPDW"/>
<feature type="region of interest" description="Disordered" evidence="4">
    <location>
        <begin position="223"/>
        <end position="262"/>
    </location>
</feature>
<dbReference type="PANTHER" id="PTHR13266">
    <property type="entry name" value="PROTEASOME INHIBITOR"/>
    <property type="match status" value="1"/>
</dbReference>
<evidence type="ECO:0000313" key="7">
    <source>
        <dbReference type="Proteomes" id="UP000008792"/>
    </source>
</evidence>
<dbReference type="InterPro" id="IPR045128">
    <property type="entry name" value="PI31-like"/>
</dbReference>
<keyword evidence="7" id="KW-1185">Reference proteome</keyword>
<evidence type="ECO:0000256" key="4">
    <source>
        <dbReference type="SAM" id="MobiDB-lite"/>
    </source>
</evidence>
<dbReference type="PhylomeDB" id="B4MD64"/>
<gene>
    <name evidence="6" type="primary">Dvir\GJ15195</name>
    <name evidence="6" type="ORF">Dvir_GJ15195</name>
</gene>
<protein>
    <recommendedName>
        <fullName evidence="2">Proteasome inhibitor PI31 subunit</fullName>
    </recommendedName>
</protein>
<name>B4MD64_DROVI</name>
<dbReference type="Pfam" id="PF11566">
    <property type="entry name" value="PI31_Prot_N"/>
    <property type="match status" value="1"/>
</dbReference>
<dbReference type="Gene3D" id="3.40.1000.30">
    <property type="match status" value="1"/>
</dbReference>
<dbReference type="GO" id="GO:0000502">
    <property type="term" value="C:proteasome complex"/>
    <property type="evidence" value="ECO:0007669"/>
    <property type="project" value="UniProtKB-KW"/>
</dbReference>
<feature type="compositionally biased region" description="Polar residues" evidence="4">
    <location>
        <begin position="172"/>
        <end position="184"/>
    </location>
</feature>
<dbReference type="STRING" id="7244.B4MD64"/>
<sequence length="262" mass="28946">MNVPNPNTTAAAESLNADFFYGWDLLFKTVESRIGKKADVLMVLAHFLLTKHCNFRCVGIGDDKSLPVDEIGSELLPDQWNGDSSKYSLRYVHNKVLYLLLAHITEDALIVNLLDTNTKNVSNLCVSPDSLVEDLRGNIAKTMPTAGAIVDRFRRELCDPVFAANAREITVPQRTSQTPAQTINPLADESRRPPAYMPHSFEPNPYNLPDVGRSDLDPLAGGIGNLFPFPRNPGPPRPNIPGQGAPNPDHAQPPDWNPDHYM</sequence>
<dbReference type="GO" id="GO:0070628">
    <property type="term" value="F:proteasome binding"/>
    <property type="evidence" value="ECO:0007669"/>
    <property type="project" value="InterPro"/>
</dbReference>
<feature type="region of interest" description="Disordered" evidence="4">
    <location>
        <begin position="172"/>
        <end position="206"/>
    </location>
</feature>
<dbReference type="AlphaFoldDB" id="B4MD64"/>
<evidence type="ECO:0000256" key="2">
    <source>
        <dbReference type="ARBA" id="ARBA00015575"/>
    </source>
</evidence>
<evidence type="ECO:0000256" key="3">
    <source>
        <dbReference type="ARBA" id="ARBA00022942"/>
    </source>
</evidence>
<dbReference type="EMBL" id="CH940660">
    <property type="protein sequence ID" value="EDW58136.1"/>
    <property type="molecule type" value="Genomic_DNA"/>
</dbReference>
<feature type="domain" description="PI31 proteasome regulator N-terminal" evidence="5">
    <location>
        <begin position="32"/>
        <end position="165"/>
    </location>
</feature>
<organism evidence="6 7">
    <name type="scientific">Drosophila virilis</name>
    <name type="common">Fruit fly</name>
    <dbReference type="NCBI Taxonomy" id="7244"/>
    <lineage>
        <taxon>Eukaryota</taxon>
        <taxon>Metazoa</taxon>
        <taxon>Ecdysozoa</taxon>
        <taxon>Arthropoda</taxon>
        <taxon>Hexapoda</taxon>
        <taxon>Insecta</taxon>
        <taxon>Pterygota</taxon>
        <taxon>Neoptera</taxon>
        <taxon>Endopterygota</taxon>
        <taxon>Diptera</taxon>
        <taxon>Brachycera</taxon>
        <taxon>Muscomorpha</taxon>
        <taxon>Ephydroidea</taxon>
        <taxon>Drosophilidae</taxon>
        <taxon>Drosophila</taxon>
    </lineage>
</organism>
<dbReference type="eggNOG" id="KOG4761">
    <property type="taxonomic scope" value="Eukaryota"/>
</dbReference>
<evidence type="ECO:0000256" key="1">
    <source>
        <dbReference type="ARBA" id="ARBA00006405"/>
    </source>
</evidence>
<proteinExistence type="inferred from homology"/>
<dbReference type="InParanoid" id="B4MD64"/>
<dbReference type="SMR" id="B4MD64"/>
<dbReference type="GO" id="GO:0004866">
    <property type="term" value="F:endopeptidase inhibitor activity"/>
    <property type="evidence" value="ECO:0007669"/>
    <property type="project" value="InterPro"/>
</dbReference>
<dbReference type="KEGG" id="dvi:6635431"/>
<evidence type="ECO:0000259" key="5">
    <source>
        <dbReference type="Pfam" id="PF11566"/>
    </source>
</evidence>
<evidence type="ECO:0000313" key="6">
    <source>
        <dbReference type="EMBL" id="EDW58136.1"/>
    </source>
</evidence>
<feature type="compositionally biased region" description="Pro residues" evidence="4">
    <location>
        <begin position="230"/>
        <end position="239"/>
    </location>
</feature>
<accession>B4MD64</accession>
<dbReference type="PANTHER" id="PTHR13266:SF1">
    <property type="entry name" value="PROTEASOME INHIBITOR PI31 SUBUNIT"/>
    <property type="match status" value="1"/>
</dbReference>
<dbReference type="OrthoDB" id="68090at2759"/>
<dbReference type="Proteomes" id="UP000008792">
    <property type="component" value="Unassembled WGS sequence"/>
</dbReference>
<dbReference type="HOGENOM" id="CLU_090116_0_0_1"/>